<gene>
    <name evidence="1" type="ORF">MYCFIDRAFT_177723</name>
</gene>
<proteinExistence type="predicted"/>
<dbReference type="HOGENOM" id="CLU_927885_0_0_1"/>
<dbReference type="RefSeq" id="XP_007929879.1">
    <property type="nucleotide sequence ID" value="XM_007931688.1"/>
</dbReference>
<dbReference type="GeneID" id="19333833"/>
<evidence type="ECO:0000313" key="1">
    <source>
        <dbReference type="EMBL" id="EME79052.1"/>
    </source>
</evidence>
<accession>M3ANK6</accession>
<evidence type="ECO:0000313" key="2">
    <source>
        <dbReference type="Proteomes" id="UP000016932"/>
    </source>
</evidence>
<name>M3ANK6_PSEFD</name>
<dbReference type="KEGG" id="pfj:MYCFIDRAFT_177723"/>
<dbReference type="Proteomes" id="UP000016932">
    <property type="component" value="Unassembled WGS sequence"/>
</dbReference>
<dbReference type="OrthoDB" id="3635519at2759"/>
<keyword evidence="2" id="KW-1185">Reference proteome</keyword>
<dbReference type="VEuPathDB" id="FungiDB:MYCFIDRAFT_177723"/>
<sequence length="300" mass="34329">MARGHGLRTTGALVQNGSLVVSMTAESASQSRLTLPVTTVSGNRRSIPSQHHQAGSPPLKMTLVLRTSTPSFRNQENIRVQECTEAFQKISALHKQKEEYIKQLAHSEGILNERQRLLDDDDDDDDETIESMQEDLNEHESLVSRHLKNNLALQAGYHEYILALLMRDVDSKWLRQRRRSLRAAFHAAEDVHGLILKRCRYHPYGKERRVRVGKRRGKVERNRNNHHAEMSIVPFGQFHEFMLAEFGHERKHWLAIDRCVPEVRIPSHSHSAVFKVAELDGVKAHLPSDMENPLREGTAV</sequence>
<reference evidence="1 2" key="1">
    <citation type="journal article" date="2012" name="PLoS Pathog.">
        <title>Diverse lifestyles and strategies of plant pathogenesis encoded in the genomes of eighteen Dothideomycetes fungi.</title>
        <authorList>
            <person name="Ohm R.A."/>
            <person name="Feau N."/>
            <person name="Henrissat B."/>
            <person name="Schoch C.L."/>
            <person name="Horwitz B.A."/>
            <person name="Barry K.W."/>
            <person name="Condon B.J."/>
            <person name="Copeland A.C."/>
            <person name="Dhillon B."/>
            <person name="Glaser F."/>
            <person name="Hesse C.N."/>
            <person name="Kosti I."/>
            <person name="LaButti K."/>
            <person name="Lindquist E.A."/>
            <person name="Lucas S."/>
            <person name="Salamov A.A."/>
            <person name="Bradshaw R.E."/>
            <person name="Ciuffetti L."/>
            <person name="Hamelin R.C."/>
            <person name="Kema G.H.J."/>
            <person name="Lawrence C."/>
            <person name="Scott J.A."/>
            <person name="Spatafora J.W."/>
            <person name="Turgeon B.G."/>
            <person name="de Wit P.J.G.M."/>
            <person name="Zhong S."/>
            <person name="Goodwin S.B."/>
            <person name="Grigoriev I.V."/>
        </authorList>
    </citation>
    <scope>NUCLEOTIDE SEQUENCE [LARGE SCALE GENOMIC DNA]</scope>
    <source>
        <strain evidence="1 2">CIRAD86</strain>
    </source>
</reference>
<dbReference type="EMBL" id="KB446562">
    <property type="protein sequence ID" value="EME79052.1"/>
    <property type="molecule type" value="Genomic_DNA"/>
</dbReference>
<organism evidence="1 2">
    <name type="scientific">Pseudocercospora fijiensis (strain CIRAD86)</name>
    <name type="common">Black leaf streak disease fungus</name>
    <name type="synonym">Mycosphaerella fijiensis</name>
    <dbReference type="NCBI Taxonomy" id="383855"/>
    <lineage>
        <taxon>Eukaryota</taxon>
        <taxon>Fungi</taxon>
        <taxon>Dikarya</taxon>
        <taxon>Ascomycota</taxon>
        <taxon>Pezizomycotina</taxon>
        <taxon>Dothideomycetes</taxon>
        <taxon>Dothideomycetidae</taxon>
        <taxon>Mycosphaerellales</taxon>
        <taxon>Mycosphaerellaceae</taxon>
        <taxon>Pseudocercospora</taxon>
    </lineage>
</organism>
<dbReference type="AlphaFoldDB" id="M3ANK6"/>
<protein>
    <submittedName>
        <fullName evidence="1">Uncharacterized protein</fullName>
    </submittedName>
</protein>